<keyword evidence="4" id="KW-0804">Transcription</keyword>
<sequence length="175" mass="19892">MPADLAVHRSSLYHFILKRVRDPWISEDLVQETLTRLLAYARVQTVLDTKALGFRIATNLVRDHFRSLNRSDVQPLTEDLVCDRPPQEQVSIHRQRIDAFGQALAAMPPLRREVFIRRRLRGESYSEIAASLGLSHAAVEKHVVRALEWLHQEISKHDAGHEPSANSHATGSAHE</sequence>
<dbReference type="InterPro" id="IPR039425">
    <property type="entry name" value="RNA_pol_sigma-70-like"/>
</dbReference>
<dbReference type="InterPro" id="IPR036388">
    <property type="entry name" value="WH-like_DNA-bd_sf"/>
</dbReference>
<feature type="domain" description="RNA polymerase sigma factor 70 region 4 type 2" evidence="7">
    <location>
        <begin position="99"/>
        <end position="150"/>
    </location>
</feature>
<dbReference type="RefSeq" id="WP_203167936.1">
    <property type="nucleotide sequence ID" value="NZ_JAEVLS010000003.1"/>
</dbReference>
<keyword evidence="3" id="KW-0731">Sigma factor</keyword>
<dbReference type="InterPro" id="IPR013325">
    <property type="entry name" value="RNA_pol_sigma_r2"/>
</dbReference>
<evidence type="ECO:0000259" key="6">
    <source>
        <dbReference type="Pfam" id="PF04542"/>
    </source>
</evidence>
<proteinExistence type="inferred from homology"/>
<dbReference type="SUPFAM" id="SSF88946">
    <property type="entry name" value="Sigma2 domain of RNA polymerase sigma factors"/>
    <property type="match status" value="1"/>
</dbReference>
<dbReference type="InterPro" id="IPR007627">
    <property type="entry name" value="RNA_pol_sigma70_r2"/>
</dbReference>
<dbReference type="InterPro" id="IPR013249">
    <property type="entry name" value="RNA_pol_sigma70_r4_t2"/>
</dbReference>
<evidence type="ECO:0000259" key="7">
    <source>
        <dbReference type="Pfam" id="PF08281"/>
    </source>
</evidence>
<evidence type="ECO:0000313" key="9">
    <source>
        <dbReference type="Proteomes" id="UP000661077"/>
    </source>
</evidence>
<keyword evidence="9" id="KW-1185">Reference proteome</keyword>
<evidence type="ECO:0000256" key="1">
    <source>
        <dbReference type="ARBA" id="ARBA00010641"/>
    </source>
</evidence>
<dbReference type="InterPro" id="IPR013324">
    <property type="entry name" value="RNA_pol_sigma_r3/r4-like"/>
</dbReference>
<evidence type="ECO:0000313" key="8">
    <source>
        <dbReference type="EMBL" id="MBM0105855.1"/>
    </source>
</evidence>
<accession>A0ABS1WY01</accession>
<name>A0ABS1WY01_9GAMM</name>
<dbReference type="InterPro" id="IPR014284">
    <property type="entry name" value="RNA_pol_sigma-70_dom"/>
</dbReference>
<dbReference type="PANTHER" id="PTHR43133">
    <property type="entry name" value="RNA POLYMERASE ECF-TYPE SIGMA FACTO"/>
    <property type="match status" value="1"/>
</dbReference>
<gene>
    <name evidence="8" type="ORF">JM946_14035</name>
</gene>
<organism evidence="8 9">
    <name type="scientific">Steroidobacter gossypii</name>
    <dbReference type="NCBI Taxonomy" id="2805490"/>
    <lineage>
        <taxon>Bacteria</taxon>
        <taxon>Pseudomonadati</taxon>
        <taxon>Pseudomonadota</taxon>
        <taxon>Gammaproteobacteria</taxon>
        <taxon>Steroidobacterales</taxon>
        <taxon>Steroidobacteraceae</taxon>
        <taxon>Steroidobacter</taxon>
    </lineage>
</organism>
<feature type="compositionally biased region" description="Polar residues" evidence="5">
    <location>
        <begin position="164"/>
        <end position="175"/>
    </location>
</feature>
<dbReference type="PANTHER" id="PTHR43133:SF63">
    <property type="entry name" value="RNA POLYMERASE SIGMA FACTOR FECI-RELATED"/>
    <property type="match status" value="1"/>
</dbReference>
<evidence type="ECO:0000256" key="3">
    <source>
        <dbReference type="ARBA" id="ARBA00023082"/>
    </source>
</evidence>
<dbReference type="EMBL" id="JAEVLS010000003">
    <property type="protein sequence ID" value="MBM0105855.1"/>
    <property type="molecule type" value="Genomic_DNA"/>
</dbReference>
<feature type="region of interest" description="Disordered" evidence="5">
    <location>
        <begin position="156"/>
        <end position="175"/>
    </location>
</feature>
<dbReference type="Proteomes" id="UP000661077">
    <property type="component" value="Unassembled WGS sequence"/>
</dbReference>
<dbReference type="Pfam" id="PF04542">
    <property type="entry name" value="Sigma70_r2"/>
    <property type="match status" value="1"/>
</dbReference>
<dbReference type="Gene3D" id="1.10.10.10">
    <property type="entry name" value="Winged helix-like DNA-binding domain superfamily/Winged helix DNA-binding domain"/>
    <property type="match status" value="1"/>
</dbReference>
<evidence type="ECO:0000256" key="5">
    <source>
        <dbReference type="SAM" id="MobiDB-lite"/>
    </source>
</evidence>
<dbReference type="SUPFAM" id="SSF88659">
    <property type="entry name" value="Sigma3 and sigma4 domains of RNA polymerase sigma factors"/>
    <property type="match status" value="1"/>
</dbReference>
<dbReference type="Gene3D" id="1.10.1740.10">
    <property type="match status" value="1"/>
</dbReference>
<comment type="caution">
    <text evidence="8">The sequence shown here is derived from an EMBL/GenBank/DDBJ whole genome shotgun (WGS) entry which is preliminary data.</text>
</comment>
<protein>
    <submittedName>
        <fullName evidence="8">RNA polymerase sigma factor</fullName>
    </submittedName>
</protein>
<comment type="similarity">
    <text evidence="1">Belongs to the sigma-70 factor family. ECF subfamily.</text>
</comment>
<dbReference type="NCBIfam" id="TIGR02937">
    <property type="entry name" value="sigma70-ECF"/>
    <property type="match status" value="1"/>
</dbReference>
<evidence type="ECO:0000256" key="2">
    <source>
        <dbReference type="ARBA" id="ARBA00023015"/>
    </source>
</evidence>
<reference evidence="8 9" key="1">
    <citation type="journal article" date="2021" name="Int. J. Syst. Evol. Microbiol.">
        <title>Steroidobacter gossypii sp. nov., isolated from soil of cotton cropping field.</title>
        <authorList>
            <person name="Huang R."/>
            <person name="Yang S."/>
            <person name="Zhen C."/>
            <person name="Liu W."/>
        </authorList>
    </citation>
    <scope>NUCLEOTIDE SEQUENCE [LARGE SCALE GENOMIC DNA]</scope>
    <source>
        <strain evidence="8 9">S1-65</strain>
    </source>
</reference>
<keyword evidence="2" id="KW-0805">Transcription regulation</keyword>
<evidence type="ECO:0000256" key="4">
    <source>
        <dbReference type="ARBA" id="ARBA00023163"/>
    </source>
</evidence>
<dbReference type="Pfam" id="PF08281">
    <property type="entry name" value="Sigma70_r4_2"/>
    <property type="match status" value="1"/>
</dbReference>
<feature type="domain" description="RNA polymerase sigma-70 region 2" evidence="6">
    <location>
        <begin position="8"/>
        <end position="70"/>
    </location>
</feature>